<accession>A0AAV7QU02</accession>
<evidence type="ECO:0000313" key="2">
    <source>
        <dbReference type="EMBL" id="KAJ1143997.1"/>
    </source>
</evidence>
<evidence type="ECO:0000313" key="3">
    <source>
        <dbReference type="Proteomes" id="UP001066276"/>
    </source>
</evidence>
<dbReference type="Proteomes" id="UP001066276">
    <property type="component" value="Chromosome 6"/>
</dbReference>
<dbReference type="AlphaFoldDB" id="A0AAV7QU02"/>
<proteinExistence type="predicted"/>
<name>A0AAV7QU02_PLEWA</name>
<comment type="caution">
    <text evidence="2">The sequence shown here is derived from an EMBL/GenBank/DDBJ whole genome shotgun (WGS) entry which is preliminary data.</text>
</comment>
<reference evidence="2" key="1">
    <citation type="journal article" date="2022" name="bioRxiv">
        <title>Sequencing and chromosome-scale assembly of the giantPleurodeles waltlgenome.</title>
        <authorList>
            <person name="Brown T."/>
            <person name="Elewa A."/>
            <person name="Iarovenko S."/>
            <person name="Subramanian E."/>
            <person name="Araus A.J."/>
            <person name="Petzold A."/>
            <person name="Susuki M."/>
            <person name="Suzuki K.-i.T."/>
            <person name="Hayashi T."/>
            <person name="Toyoda A."/>
            <person name="Oliveira C."/>
            <person name="Osipova E."/>
            <person name="Leigh N.D."/>
            <person name="Simon A."/>
            <person name="Yun M.H."/>
        </authorList>
    </citation>
    <scope>NUCLEOTIDE SEQUENCE</scope>
    <source>
        <strain evidence="2">20211129_DDA</strain>
        <tissue evidence="2">Liver</tissue>
    </source>
</reference>
<protein>
    <submittedName>
        <fullName evidence="2">Uncharacterized protein</fullName>
    </submittedName>
</protein>
<keyword evidence="3" id="KW-1185">Reference proteome</keyword>
<evidence type="ECO:0000256" key="1">
    <source>
        <dbReference type="SAM" id="MobiDB-lite"/>
    </source>
</evidence>
<gene>
    <name evidence="2" type="ORF">NDU88_010299</name>
</gene>
<sequence>MASRERSRKGESRLPWQPDALGWKSEVLESHVSRGRASLLAARERSRKGESCLPWQQDALGWKSEVLASRVSRGARPSYGRPREKPEEGVPSSLATRRSGLEE</sequence>
<organism evidence="2 3">
    <name type="scientific">Pleurodeles waltl</name>
    <name type="common">Iberian ribbed newt</name>
    <dbReference type="NCBI Taxonomy" id="8319"/>
    <lineage>
        <taxon>Eukaryota</taxon>
        <taxon>Metazoa</taxon>
        <taxon>Chordata</taxon>
        <taxon>Craniata</taxon>
        <taxon>Vertebrata</taxon>
        <taxon>Euteleostomi</taxon>
        <taxon>Amphibia</taxon>
        <taxon>Batrachia</taxon>
        <taxon>Caudata</taxon>
        <taxon>Salamandroidea</taxon>
        <taxon>Salamandridae</taxon>
        <taxon>Pleurodelinae</taxon>
        <taxon>Pleurodeles</taxon>
    </lineage>
</organism>
<feature type="region of interest" description="Disordered" evidence="1">
    <location>
        <begin position="71"/>
        <end position="103"/>
    </location>
</feature>
<dbReference type="EMBL" id="JANPWB010000010">
    <property type="protein sequence ID" value="KAJ1143997.1"/>
    <property type="molecule type" value="Genomic_DNA"/>
</dbReference>